<keyword evidence="2" id="KW-1185">Reference proteome</keyword>
<reference evidence="1" key="1">
    <citation type="submission" date="2017-12" db="EMBL/GenBank/DDBJ databases">
        <title>Sequencing the genomes of 1000 Actinobacteria strains.</title>
        <authorList>
            <person name="Klenk H.-P."/>
        </authorList>
    </citation>
    <scope>NUCLEOTIDE SEQUENCE [LARGE SCALE GENOMIC DNA]</scope>
    <source>
        <strain evidence="1">DSM 44228</strain>
    </source>
</reference>
<dbReference type="Proteomes" id="UP000233786">
    <property type="component" value="Unassembled WGS sequence"/>
</dbReference>
<evidence type="ECO:0000313" key="2">
    <source>
        <dbReference type="Proteomes" id="UP000233786"/>
    </source>
</evidence>
<comment type="caution">
    <text evidence="1">The sequence shown here is derived from an EMBL/GenBank/DDBJ whole genome shotgun (WGS) entry which is preliminary data.</text>
</comment>
<organism evidence="1 2">
    <name type="scientific">Saccharopolyspora spinosa</name>
    <dbReference type="NCBI Taxonomy" id="60894"/>
    <lineage>
        <taxon>Bacteria</taxon>
        <taxon>Bacillati</taxon>
        <taxon>Actinomycetota</taxon>
        <taxon>Actinomycetes</taxon>
        <taxon>Pseudonocardiales</taxon>
        <taxon>Pseudonocardiaceae</taxon>
        <taxon>Saccharopolyspora</taxon>
    </lineage>
</organism>
<accession>A0A2N3Y0B2</accession>
<dbReference type="Gene3D" id="3.90.25.10">
    <property type="entry name" value="UDP-galactose 4-epimerase, domain 1"/>
    <property type="match status" value="1"/>
</dbReference>
<gene>
    <name evidence="1" type="ORF">A8926_4180</name>
</gene>
<proteinExistence type="predicted"/>
<dbReference type="Gene3D" id="3.40.50.720">
    <property type="entry name" value="NAD(P)-binding Rossmann-like Domain"/>
    <property type="match status" value="1"/>
</dbReference>
<dbReference type="STRING" id="994479.GCA_000194155_07127"/>
<dbReference type="AlphaFoldDB" id="A0A2N3Y0B2"/>
<name>A0A2N3Y0B2_SACSN</name>
<protein>
    <submittedName>
        <fullName evidence="1">Uncharacterized protein</fullName>
    </submittedName>
</protein>
<dbReference type="EMBL" id="PJNB01000001">
    <property type="protein sequence ID" value="PKW16357.1"/>
    <property type="molecule type" value="Genomic_DNA"/>
</dbReference>
<sequence>MPRRSGTLISEFVTACGDGRLAFVDARYIGATAAALLVDDTAHNSSLFVTGP</sequence>
<evidence type="ECO:0000313" key="1">
    <source>
        <dbReference type="EMBL" id="PKW16357.1"/>
    </source>
</evidence>